<name>A0A8D0BUD5_SALMN</name>
<evidence type="ECO:0000256" key="12">
    <source>
        <dbReference type="ARBA" id="ARBA00023242"/>
    </source>
</evidence>
<feature type="region of interest" description="Disordered" evidence="23">
    <location>
        <begin position="384"/>
        <end position="412"/>
    </location>
</feature>
<reference evidence="24" key="2">
    <citation type="submission" date="2025-09" db="UniProtKB">
        <authorList>
            <consortium name="Ensembl"/>
        </authorList>
    </citation>
    <scope>IDENTIFICATION</scope>
</reference>
<dbReference type="InterPro" id="IPR029063">
    <property type="entry name" value="SAM-dependent_MTases_sf"/>
</dbReference>
<evidence type="ECO:0000256" key="23">
    <source>
        <dbReference type="SAM" id="MobiDB-lite"/>
    </source>
</evidence>
<comment type="catalytic activity">
    <reaction evidence="17">
        <text>a 5'-end (N(7)-methyl 5'-triphosphoguanosine)-ribonucleoside in snRNA + S-adenosyl-L-methionine = a 5'-end (N(2),N(7)-dimethyl 5'-triphosphoguanosine)-ribonucleoside in snRNA + S-adenosyl-L-homocysteine + H(+)</text>
        <dbReference type="Rhea" id="RHEA:78471"/>
        <dbReference type="Rhea" id="RHEA-COMP:19085"/>
        <dbReference type="Rhea" id="RHEA-COMP:19087"/>
        <dbReference type="ChEBI" id="CHEBI:15378"/>
        <dbReference type="ChEBI" id="CHEBI:57856"/>
        <dbReference type="ChEBI" id="CHEBI:59789"/>
        <dbReference type="ChEBI" id="CHEBI:156461"/>
        <dbReference type="ChEBI" id="CHEBI:172880"/>
    </reaction>
    <physiologicalReaction direction="left-to-right" evidence="17">
        <dbReference type="Rhea" id="RHEA:78472"/>
    </physiologicalReaction>
</comment>
<evidence type="ECO:0000313" key="24">
    <source>
        <dbReference type="Ensembl" id="ENSSMRP00000013330.1"/>
    </source>
</evidence>
<keyword evidence="9" id="KW-0949">S-adenosyl-L-methionine</keyword>
<dbReference type="GeneTree" id="ENSGT00390000018056"/>
<evidence type="ECO:0000256" key="21">
    <source>
        <dbReference type="ARBA" id="ARBA00079339"/>
    </source>
</evidence>
<organism evidence="24 25">
    <name type="scientific">Salvator merianae</name>
    <name type="common">Argentine black and white tegu</name>
    <name type="synonym">Tupinambis merianae</name>
    <dbReference type="NCBI Taxonomy" id="96440"/>
    <lineage>
        <taxon>Eukaryota</taxon>
        <taxon>Metazoa</taxon>
        <taxon>Chordata</taxon>
        <taxon>Craniata</taxon>
        <taxon>Vertebrata</taxon>
        <taxon>Euteleostomi</taxon>
        <taxon>Lepidosauria</taxon>
        <taxon>Squamata</taxon>
        <taxon>Bifurcata</taxon>
        <taxon>Unidentata</taxon>
        <taxon>Episquamata</taxon>
        <taxon>Laterata</taxon>
        <taxon>Teiioidea</taxon>
        <taxon>Teiidae</taxon>
        <taxon>Salvator</taxon>
    </lineage>
</organism>
<protein>
    <recommendedName>
        <fullName evidence="4">Trimethylguanosine synthase</fullName>
    </recommendedName>
    <alternativeName>
        <fullName evidence="18">Cap-specific guanine-N(2) methyltransferase</fullName>
    </alternativeName>
    <alternativeName>
        <fullName evidence="21">Nuclear receptor coactivator 6-interacting protein</fullName>
    </alternativeName>
    <alternativeName>
        <fullName evidence="22">PRIP-interacting protein with methyltransferase motif</fullName>
    </alternativeName>
</protein>
<keyword evidence="11" id="KW-0804">Transcription</keyword>
<comment type="catalytic activity">
    <reaction evidence="15">
        <text>a 5'-end (N(7)-methyl 5'-triphosphoguanosine)-ribonucleoside in snoRNA + S-adenosyl-L-methionine = a 5'-end (N(2),N(7)-dimethyl 5'-triphosphoguanosine)-ribonucleoside in snoRNA + S-adenosyl-L-homocysteine + H(+)</text>
        <dbReference type="Rhea" id="RHEA:78475"/>
        <dbReference type="Rhea" id="RHEA-COMP:19086"/>
        <dbReference type="Rhea" id="RHEA-COMP:19088"/>
        <dbReference type="ChEBI" id="CHEBI:15378"/>
        <dbReference type="ChEBI" id="CHEBI:57856"/>
        <dbReference type="ChEBI" id="CHEBI:59789"/>
        <dbReference type="ChEBI" id="CHEBI:156461"/>
        <dbReference type="ChEBI" id="CHEBI:172880"/>
    </reaction>
    <physiologicalReaction direction="left-to-right" evidence="15">
        <dbReference type="Rhea" id="RHEA:78476"/>
    </physiologicalReaction>
</comment>
<evidence type="ECO:0000313" key="25">
    <source>
        <dbReference type="Proteomes" id="UP000694421"/>
    </source>
</evidence>
<evidence type="ECO:0000256" key="18">
    <source>
        <dbReference type="ARBA" id="ARBA00049790"/>
    </source>
</evidence>
<evidence type="ECO:0000256" key="1">
    <source>
        <dbReference type="ARBA" id="ARBA00004408"/>
    </source>
</evidence>
<comment type="subcellular location">
    <subcellularLocation>
        <location evidence="2">Cytoplasm</location>
    </subcellularLocation>
    <subcellularLocation>
        <location evidence="1">Nucleus</location>
        <location evidence="1">Cajal body</location>
    </subcellularLocation>
    <subcellularLocation>
        <location evidence="3">Nucleus</location>
        <location evidence="3">Nucleolus</location>
    </subcellularLocation>
</comment>
<evidence type="ECO:0000256" key="20">
    <source>
        <dbReference type="ARBA" id="ARBA00064494"/>
    </source>
</evidence>
<dbReference type="GO" id="GO:0015030">
    <property type="term" value="C:Cajal body"/>
    <property type="evidence" value="ECO:0007669"/>
    <property type="project" value="UniProtKB-SubCell"/>
</dbReference>
<feature type="region of interest" description="Disordered" evidence="23">
    <location>
        <begin position="211"/>
        <end position="282"/>
    </location>
</feature>
<comment type="function">
    <text evidence="19">Catalyzes the 2 serial methylation steps for the conversion of the 7-monomethylguanosine (m(7)G) caps of snRNAs and snoRNAs to a 2,2,7-trimethylguanosine (m(2,2,7)G) cap structure. The enzyme is specific for guanine, and N7 methylation must precede N2 methylation. Hypermethylation of the m7G cap of U snRNAs leads to their concentration in nuclear foci, their colocalization with coilin and the formation of canonical Cajal bodies (CBs). Plays a role in transcriptional regulation.</text>
</comment>
<dbReference type="Pfam" id="PF09445">
    <property type="entry name" value="Methyltransf_15"/>
    <property type="match status" value="1"/>
</dbReference>
<keyword evidence="25" id="KW-1185">Reference proteome</keyword>
<keyword evidence="7" id="KW-0489">Methyltransferase</keyword>
<reference evidence="24" key="1">
    <citation type="submission" date="2025-08" db="UniProtKB">
        <authorList>
            <consortium name="Ensembl"/>
        </authorList>
    </citation>
    <scope>IDENTIFICATION</scope>
</reference>
<accession>A0A8D0BUD5</accession>
<dbReference type="AlphaFoldDB" id="A0A8D0BUD5"/>
<dbReference type="CDD" id="cd02440">
    <property type="entry name" value="AdoMet_MTases"/>
    <property type="match status" value="1"/>
</dbReference>
<dbReference type="PANTHER" id="PTHR14741">
    <property type="entry name" value="S-ADENOSYLMETHIONINE-DEPENDENT METHYLTRANSFERASE RELATED"/>
    <property type="match status" value="1"/>
</dbReference>
<feature type="compositionally biased region" description="Polar residues" evidence="23">
    <location>
        <begin position="158"/>
        <end position="174"/>
    </location>
</feature>
<evidence type="ECO:0000256" key="3">
    <source>
        <dbReference type="ARBA" id="ARBA00004604"/>
    </source>
</evidence>
<dbReference type="Proteomes" id="UP000694421">
    <property type="component" value="Unplaced"/>
</dbReference>
<evidence type="ECO:0000256" key="4">
    <source>
        <dbReference type="ARBA" id="ARBA00018517"/>
    </source>
</evidence>
<keyword evidence="5" id="KW-0963">Cytoplasm</keyword>
<comment type="subunit">
    <text evidence="20">May form homooligomers. Interacts with CREBBP/CBP, EED/WAIT1, EP300/P300, NCOA6/PRIP, PPARBP/PBP and SMN.</text>
</comment>
<sequence length="723" mass="82627">MKKKKKKKLQKDSLDSRHEILEEGYDDYDCSFCDDHSLSEKEVGNDRTWENDLDPQMKEKWEEYWSEYGEGLLWQSWKEKHGEADSELLSVTEPWNNSELKEKWEQHYSEQYWYYWEQFHYWASQGWTVETSCESGLEAKHLGEAQKSSADVNHVETPESTLHSHGVTGTTSEKSPSDNDSSHDILTEIIKLNLNYEEVKQEKLENMIDDNGLQGLDQSTERHFPCDGIQTQNSEERSGSNLPSENGNLNQPVSQHASRAHSDGRGISGSHRNSNDDDPPENIVIKLKRSHELDAEENPQTDPEEICSILGLKHGTGQIKRRMTHFNKNMKFQSKFLDMRRTIQTKNKHIFFTDEPETVVLKEKKKKTLSKVKWFLEQVNTPMEKTSEDQLQHLSTSSDSEEEENACDSQNDLDLQNTDVLLLSSDACKLEESSLRDQDDRMPLVAEYESEPPEPKRVAERGGICSTGRQLVPLDIPDYLQVETEGEEKAAKKKKKKERQKRNKSLPPEIATDPELAKYWVQRYRLFSRFDEGIKLDREGWFSVTPEKIAEHIADRVRCLFSSDIIVDAFCGVGGNAIQFGLAGKRVIAVDIDPVKISLAHNNAEVYGVADQIEFICGDFMKLAPSLKADVVFLSPPWGGPEYATAEIFDIRTMISPDGFEIFKLSQKITKNIVYFLPRNADIDQVASLAGPGGKVEIEQNFLNKRLKTITAYFGDLIRQDAS</sequence>
<evidence type="ECO:0000256" key="16">
    <source>
        <dbReference type="ARBA" id="ARBA00048763"/>
    </source>
</evidence>
<evidence type="ECO:0000256" key="7">
    <source>
        <dbReference type="ARBA" id="ARBA00022603"/>
    </source>
</evidence>
<dbReference type="FunFam" id="3.40.50.150:FF:000066">
    <property type="entry name" value="Trimethylguanosine synthase 1"/>
    <property type="match status" value="1"/>
</dbReference>
<dbReference type="GO" id="GO:0005730">
    <property type="term" value="C:nucleolus"/>
    <property type="evidence" value="ECO:0007669"/>
    <property type="project" value="UniProtKB-SubCell"/>
</dbReference>
<dbReference type="OMA" id="QSEPHNG"/>
<evidence type="ECO:0000256" key="14">
    <source>
        <dbReference type="ARBA" id="ARBA00047418"/>
    </source>
</evidence>
<keyword evidence="10" id="KW-0805">Transcription regulation</keyword>
<evidence type="ECO:0000256" key="5">
    <source>
        <dbReference type="ARBA" id="ARBA00022490"/>
    </source>
</evidence>
<feature type="region of interest" description="Disordered" evidence="23">
    <location>
        <begin position="144"/>
        <end position="182"/>
    </location>
</feature>
<comment type="catalytic activity">
    <reaction evidence="14">
        <text>a 5'-end (N(2),N(7)-dimethyl 5'-triphosphoguanosine)-ribonucleoside in snoRNA + S-adenosyl-L-methionine = a 5'-end (N(2),N(2),N(7)-trimethyl 5'-triphosphoguanosine)-ribonucleoside in snoRNA + S-adenosyl-L-homocysteine + H(+)</text>
        <dbReference type="Rhea" id="RHEA:78507"/>
        <dbReference type="Rhea" id="RHEA-COMP:19088"/>
        <dbReference type="Rhea" id="RHEA-COMP:19090"/>
        <dbReference type="ChEBI" id="CHEBI:15378"/>
        <dbReference type="ChEBI" id="CHEBI:57856"/>
        <dbReference type="ChEBI" id="CHEBI:59789"/>
        <dbReference type="ChEBI" id="CHEBI:167623"/>
        <dbReference type="ChEBI" id="CHEBI:172880"/>
    </reaction>
    <physiologicalReaction direction="left-to-right" evidence="14">
        <dbReference type="Rhea" id="RHEA:78508"/>
    </physiologicalReaction>
</comment>
<evidence type="ECO:0000256" key="13">
    <source>
        <dbReference type="ARBA" id="ARBA00025783"/>
    </source>
</evidence>
<evidence type="ECO:0000256" key="2">
    <source>
        <dbReference type="ARBA" id="ARBA00004496"/>
    </source>
</evidence>
<comment type="catalytic activity">
    <reaction evidence="16">
        <text>a 5'-end (N(2),N(7)-dimethyl 5'-triphosphoguanosine)-ribonucleoside in snRNA + S-adenosyl-L-methionine = a 5'-end (N(2),N(2),N(7)-trimethyl 5'-triphosphoguanosine)-ribonucleoside in snRNA + S-adenosyl-L-homocysteine + H(+)</text>
        <dbReference type="Rhea" id="RHEA:78479"/>
        <dbReference type="Rhea" id="RHEA-COMP:19087"/>
        <dbReference type="Rhea" id="RHEA-COMP:19089"/>
        <dbReference type="ChEBI" id="CHEBI:15378"/>
        <dbReference type="ChEBI" id="CHEBI:57856"/>
        <dbReference type="ChEBI" id="CHEBI:59789"/>
        <dbReference type="ChEBI" id="CHEBI:167623"/>
        <dbReference type="ChEBI" id="CHEBI:172880"/>
    </reaction>
    <physiologicalReaction direction="left-to-right" evidence="16">
        <dbReference type="Rhea" id="RHEA:78480"/>
    </physiologicalReaction>
</comment>
<evidence type="ECO:0000256" key="17">
    <source>
        <dbReference type="ARBA" id="ARBA00049075"/>
    </source>
</evidence>
<dbReference type="GO" id="GO:0005829">
    <property type="term" value="C:cytosol"/>
    <property type="evidence" value="ECO:0007669"/>
    <property type="project" value="Ensembl"/>
</dbReference>
<dbReference type="SUPFAM" id="SSF53335">
    <property type="entry name" value="S-adenosyl-L-methionine-dependent methyltransferases"/>
    <property type="match status" value="1"/>
</dbReference>
<feature type="compositionally biased region" description="Basic residues" evidence="23">
    <location>
        <begin position="491"/>
        <end position="504"/>
    </location>
</feature>
<evidence type="ECO:0000256" key="11">
    <source>
        <dbReference type="ARBA" id="ARBA00023163"/>
    </source>
</evidence>
<dbReference type="Ensembl" id="ENSSMRT00000015518.1">
    <property type="protein sequence ID" value="ENSSMRP00000013330.1"/>
    <property type="gene ID" value="ENSSMRG00000010359.1"/>
</dbReference>
<dbReference type="GO" id="GO:0071164">
    <property type="term" value="F:RNA cap trimethylguanosine synthase activity"/>
    <property type="evidence" value="ECO:0007669"/>
    <property type="project" value="Ensembl"/>
</dbReference>
<proteinExistence type="inferred from homology"/>
<dbReference type="PANTHER" id="PTHR14741:SF32">
    <property type="entry name" value="TRIMETHYLGUANOSINE SYNTHASE"/>
    <property type="match status" value="1"/>
</dbReference>
<keyword evidence="12" id="KW-0539">Nucleus</keyword>
<keyword evidence="6" id="KW-0597">Phosphoprotein</keyword>
<feature type="compositionally biased region" description="Polar residues" evidence="23">
    <location>
        <begin position="229"/>
        <end position="257"/>
    </location>
</feature>
<evidence type="ECO:0000256" key="6">
    <source>
        <dbReference type="ARBA" id="ARBA00022553"/>
    </source>
</evidence>
<feature type="region of interest" description="Disordered" evidence="23">
    <location>
        <begin position="483"/>
        <end position="509"/>
    </location>
</feature>
<evidence type="ECO:0000256" key="10">
    <source>
        <dbReference type="ARBA" id="ARBA00023015"/>
    </source>
</evidence>
<comment type="similarity">
    <text evidence="13">Belongs to the methyltransferase superfamily. Trimethylguanosine synthase family.</text>
</comment>
<evidence type="ECO:0000256" key="9">
    <source>
        <dbReference type="ARBA" id="ARBA00022691"/>
    </source>
</evidence>
<evidence type="ECO:0000256" key="15">
    <source>
        <dbReference type="ARBA" id="ARBA00048740"/>
    </source>
</evidence>
<evidence type="ECO:0000256" key="22">
    <source>
        <dbReference type="ARBA" id="ARBA00081504"/>
    </source>
</evidence>
<keyword evidence="8" id="KW-0808">Transferase</keyword>
<evidence type="ECO:0000256" key="19">
    <source>
        <dbReference type="ARBA" id="ARBA00057179"/>
    </source>
</evidence>
<dbReference type="InterPro" id="IPR019012">
    <property type="entry name" value="RNA_cap_Gua-N2-MeTrfase"/>
</dbReference>
<dbReference type="Gene3D" id="3.40.50.150">
    <property type="entry name" value="Vaccinia Virus protein VP39"/>
    <property type="match status" value="1"/>
</dbReference>
<evidence type="ECO:0000256" key="8">
    <source>
        <dbReference type="ARBA" id="ARBA00022679"/>
    </source>
</evidence>